<organism evidence="1">
    <name type="scientific">marine sediment metagenome</name>
    <dbReference type="NCBI Taxonomy" id="412755"/>
    <lineage>
        <taxon>unclassified sequences</taxon>
        <taxon>metagenomes</taxon>
        <taxon>ecological metagenomes</taxon>
    </lineage>
</organism>
<gene>
    <name evidence="1" type="ORF">LCGC14_1005040</name>
</gene>
<comment type="caution">
    <text evidence="1">The sequence shown here is derived from an EMBL/GenBank/DDBJ whole genome shotgun (WGS) entry which is preliminary data.</text>
</comment>
<name>A0A0F9QK78_9ZZZZ</name>
<dbReference type="EMBL" id="LAZR01003909">
    <property type="protein sequence ID" value="KKN13571.1"/>
    <property type="molecule type" value="Genomic_DNA"/>
</dbReference>
<sequence>MFGFIKIIFFEDKLKEDKISDVSINFTGDNQFVDYKNIC</sequence>
<proteinExistence type="predicted"/>
<protein>
    <submittedName>
        <fullName evidence="1">Uncharacterized protein</fullName>
    </submittedName>
</protein>
<dbReference type="AlphaFoldDB" id="A0A0F9QK78"/>
<accession>A0A0F9QK78</accession>
<reference evidence="1" key="1">
    <citation type="journal article" date="2015" name="Nature">
        <title>Complex archaea that bridge the gap between prokaryotes and eukaryotes.</title>
        <authorList>
            <person name="Spang A."/>
            <person name="Saw J.H."/>
            <person name="Jorgensen S.L."/>
            <person name="Zaremba-Niedzwiedzka K."/>
            <person name="Martijn J."/>
            <person name="Lind A.E."/>
            <person name="van Eijk R."/>
            <person name="Schleper C."/>
            <person name="Guy L."/>
            <person name="Ettema T.J."/>
        </authorList>
    </citation>
    <scope>NUCLEOTIDE SEQUENCE</scope>
</reference>
<evidence type="ECO:0000313" key="1">
    <source>
        <dbReference type="EMBL" id="KKN13571.1"/>
    </source>
</evidence>